<evidence type="ECO:0000313" key="2">
    <source>
        <dbReference type="Proteomes" id="UP001055811"/>
    </source>
</evidence>
<dbReference type="Proteomes" id="UP001055811">
    <property type="component" value="Linkage Group LG07"/>
</dbReference>
<reference evidence="1 2" key="2">
    <citation type="journal article" date="2022" name="Mol. Ecol. Resour.">
        <title>The genomes of chicory, endive, great burdock and yacon provide insights into Asteraceae paleo-polyploidization history and plant inulin production.</title>
        <authorList>
            <person name="Fan W."/>
            <person name="Wang S."/>
            <person name="Wang H."/>
            <person name="Wang A."/>
            <person name="Jiang F."/>
            <person name="Liu H."/>
            <person name="Zhao H."/>
            <person name="Xu D."/>
            <person name="Zhang Y."/>
        </authorList>
    </citation>
    <scope>NUCLEOTIDE SEQUENCE [LARGE SCALE GENOMIC DNA]</scope>
    <source>
        <strain evidence="2">cv. Punajuju</strain>
        <tissue evidence="1">Leaves</tissue>
    </source>
</reference>
<accession>A0ACB9AMG1</accession>
<gene>
    <name evidence="1" type="ORF">L2E82_40623</name>
</gene>
<organism evidence="1 2">
    <name type="scientific">Cichorium intybus</name>
    <name type="common">Chicory</name>
    <dbReference type="NCBI Taxonomy" id="13427"/>
    <lineage>
        <taxon>Eukaryota</taxon>
        <taxon>Viridiplantae</taxon>
        <taxon>Streptophyta</taxon>
        <taxon>Embryophyta</taxon>
        <taxon>Tracheophyta</taxon>
        <taxon>Spermatophyta</taxon>
        <taxon>Magnoliopsida</taxon>
        <taxon>eudicotyledons</taxon>
        <taxon>Gunneridae</taxon>
        <taxon>Pentapetalae</taxon>
        <taxon>asterids</taxon>
        <taxon>campanulids</taxon>
        <taxon>Asterales</taxon>
        <taxon>Asteraceae</taxon>
        <taxon>Cichorioideae</taxon>
        <taxon>Cichorieae</taxon>
        <taxon>Cichoriinae</taxon>
        <taxon>Cichorium</taxon>
    </lineage>
</organism>
<proteinExistence type="predicted"/>
<sequence length="104" mass="12442">MLSDQVRESVITRITRRERAYQRCLISLAAAFRLRQFRLPFSILLYYIALQLVFISVDFRRIDGVCYASSPRKNPRFVLRILANPCLTVKKITDSRRIRDKKWY</sequence>
<reference evidence="2" key="1">
    <citation type="journal article" date="2022" name="Mol. Ecol. Resour.">
        <title>The genomes of chicory, endive, great burdock and yacon provide insights into Asteraceae palaeo-polyploidization history and plant inulin production.</title>
        <authorList>
            <person name="Fan W."/>
            <person name="Wang S."/>
            <person name="Wang H."/>
            <person name="Wang A."/>
            <person name="Jiang F."/>
            <person name="Liu H."/>
            <person name="Zhao H."/>
            <person name="Xu D."/>
            <person name="Zhang Y."/>
        </authorList>
    </citation>
    <scope>NUCLEOTIDE SEQUENCE [LARGE SCALE GENOMIC DNA]</scope>
    <source>
        <strain evidence="2">cv. Punajuju</strain>
    </source>
</reference>
<dbReference type="EMBL" id="CM042015">
    <property type="protein sequence ID" value="KAI3710829.1"/>
    <property type="molecule type" value="Genomic_DNA"/>
</dbReference>
<name>A0ACB9AMG1_CICIN</name>
<evidence type="ECO:0000313" key="1">
    <source>
        <dbReference type="EMBL" id="KAI3710829.1"/>
    </source>
</evidence>
<protein>
    <submittedName>
        <fullName evidence="1">Uncharacterized protein</fullName>
    </submittedName>
</protein>
<comment type="caution">
    <text evidence="1">The sequence shown here is derived from an EMBL/GenBank/DDBJ whole genome shotgun (WGS) entry which is preliminary data.</text>
</comment>
<keyword evidence="2" id="KW-1185">Reference proteome</keyword>